<evidence type="ECO:0000313" key="12">
    <source>
        <dbReference type="EMBL" id="KAA8544292.1"/>
    </source>
</evidence>
<gene>
    <name evidence="12" type="ORF">F0562_022304</name>
</gene>
<comment type="similarity">
    <text evidence="3">Belongs to the cytochrome P450 family.</text>
</comment>
<evidence type="ECO:0000256" key="11">
    <source>
        <dbReference type="ARBA" id="ARBA00023136"/>
    </source>
</evidence>
<evidence type="ECO:0000313" key="13">
    <source>
        <dbReference type="Proteomes" id="UP000325577"/>
    </source>
</evidence>
<keyword evidence="10" id="KW-0503">Monooxygenase</keyword>
<keyword evidence="11" id="KW-0472">Membrane</keyword>
<comment type="cofactor">
    <cofactor evidence="1">
        <name>heme</name>
        <dbReference type="ChEBI" id="CHEBI:30413"/>
    </cofactor>
</comment>
<dbReference type="GO" id="GO:0016020">
    <property type="term" value="C:membrane"/>
    <property type="evidence" value="ECO:0007669"/>
    <property type="project" value="UniProtKB-SubCell"/>
</dbReference>
<keyword evidence="8" id="KW-0560">Oxidoreductase</keyword>
<proteinExistence type="inferred from homology"/>
<keyword evidence="6" id="KW-0479">Metal-binding</keyword>
<dbReference type="Gene3D" id="1.10.630.10">
    <property type="entry name" value="Cytochrome P450"/>
    <property type="match status" value="1"/>
</dbReference>
<evidence type="ECO:0000256" key="8">
    <source>
        <dbReference type="ARBA" id="ARBA00023002"/>
    </source>
</evidence>
<accession>A0A5J5BRA5</accession>
<protein>
    <submittedName>
        <fullName evidence="12">Uncharacterized protein</fullName>
    </submittedName>
</protein>
<keyword evidence="9" id="KW-0408">Iron</keyword>
<sequence length="98" mass="11101">MVETIKLAAGFSIADMYPSVKMLSVITGIRPRLEEMHKRTDQILENIVNQHKEGNKVETGKEQVKEDLVDVLLKFQKHGDLEFPLTDNGIKAVILDLK</sequence>
<evidence type="ECO:0000256" key="3">
    <source>
        <dbReference type="ARBA" id="ARBA00010617"/>
    </source>
</evidence>
<comment type="subcellular location">
    <subcellularLocation>
        <location evidence="2">Membrane</location>
        <topology evidence="2">Single-pass membrane protein</topology>
    </subcellularLocation>
</comment>
<keyword evidence="13" id="KW-1185">Reference proteome</keyword>
<dbReference type="InterPro" id="IPR036396">
    <property type="entry name" value="Cyt_P450_sf"/>
</dbReference>
<dbReference type="InterPro" id="IPR052306">
    <property type="entry name" value="CYP450_71D"/>
</dbReference>
<dbReference type="SUPFAM" id="SSF48264">
    <property type="entry name" value="Cytochrome P450"/>
    <property type="match status" value="1"/>
</dbReference>
<reference evidence="12 13" key="1">
    <citation type="submission" date="2019-09" db="EMBL/GenBank/DDBJ databases">
        <title>A chromosome-level genome assembly of the Chinese tupelo Nyssa sinensis.</title>
        <authorList>
            <person name="Yang X."/>
            <person name="Kang M."/>
            <person name="Yang Y."/>
            <person name="Xiong H."/>
            <person name="Wang M."/>
            <person name="Zhang Z."/>
            <person name="Wang Z."/>
            <person name="Wu H."/>
            <person name="Ma T."/>
            <person name="Liu J."/>
            <person name="Xi Z."/>
        </authorList>
    </citation>
    <scope>NUCLEOTIDE SEQUENCE [LARGE SCALE GENOMIC DNA]</scope>
    <source>
        <strain evidence="12">J267</strain>
        <tissue evidence="12">Leaf</tissue>
    </source>
</reference>
<dbReference type="GO" id="GO:0005506">
    <property type="term" value="F:iron ion binding"/>
    <property type="evidence" value="ECO:0007669"/>
    <property type="project" value="InterPro"/>
</dbReference>
<dbReference type="GO" id="GO:0004497">
    <property type="term" value="F:monooxygenase activity"/>
    <property type="evidence" value="ECO:0007669"/>
    <property type="project" value="UniProtKB-KW"/>
</dbReference>
<dbReference type="AlphaFoldDB" id="A0A5J5BRA5"/>
<keyword evidence="5" id="KW-0812">Transmembrane</keyword>
<evidence type="ECO:0000256" key="7">
    <source>
        <dbReference type="ARBA" id="ARBA00022989"/>
    </source>
</evidence>
<evidence type="ECO:0000256" key="2">
    <source>
        <dbReference type="ARBA" id="ARBA00004167"/>
    </source>
</evidence>
<dbReference type="GO" id="GO:0016705">
    <property type="term" value="F:oxidoreductase activity, acting on paired donors, with incorporation or reduction of molecular oxygen"/>
    <property type="evidence" value="ECO:0007669"/>
    <property type="project" value="InterPro"/>
</dbReference>
<name>A0A5J5BRA5_9ASTE</name>
<dbReference type="PANTHER" id="PTHR47953">
    <property type="entry name" value="OS08G0105600 PROTEIN"/>
    <property type="match status" value="1"/>
</dbReference>
<dbReference type="Proteomes" id="UP000325577">
    <property type="component" value="Linkage Group LG11"/>
</dbReference>
<evidence type="ECO:0000256" key="6">
    <source>
        <dbReference type="ARBA" id="ARBA00022723"/>
    </source>
</evidence>
<evidence type="ECO:0000256" key="1">
    <source>
        <dbReference type="ARBA" id="ARBA00001971"/>
    </source>
</evidence>
<evidence type="ECO:0000256" key="9">
    <source>
        <dbReference type="ARBA" id="ARBA00023004"/>
    </source>
</evidence>
<dbReference type="OrthoDB" id="2789670at2759"/>
<dbReference type="EMBL" id="CM018034">
    <property type="protein sequence ID" value="KAA8544292.1"/>
    <property type="molecule type" value="Genomic_DNA"/>
</dbReference>
<keyword evidence="7" id="KW-1133">Transmembrane helix</keyword>
<organism evidence="12 13">
    <name type="scientific">Nyssa sinensis</name>
    <dbReference type="NCBI Taxonomy" id="561372"/>
    <lineage>
        <taxon>Eukaryota</taxon>
        <taxon>Viridiplantae</taxon>
        <taxon>Streptophyta</taxon>
        <taxon>Embryophyta</taxon>
        <taxon>Tracheophyta</taxon>
        <taxon>Spermatophyta</taxon>
        <taxon>Magnoliopsida</taxon>
        <taxon>eudicotyledons</taxon>
        <taxon>Gunneridae</taxon>
        <taxon>Pentapetalae</taxon>
        <taxon>asterids</taxon>
        <taxon>Cornales</taxon>
        <taxon>Nyssaceae</taxon>
        <taxon>Nyssa</taxon>
    </lineage>
</organism>
<keyword evidence="4" id="KW-0349">Heme</keyword>
<evidence type="ECO:0000256" key="4">
    <source>
        <dbReference type="ARBA" id="ARBA00022617"/>
    </source>
</evidence>
<dbReference type="PANTHER" id="PTHR47953:SF19">
    <property type="entry name" value="OS06G0641600 PROTEIN"/>
    <property type="match status" value="1"/>
</dbReference>
<dbReference type="GO" id="GO:0020037">
    <property type="term" value="F:heme binding"/>
    <property type="evidence" value="ECO:0007669"/>
    <property type="project" value="InterPro"/>
</dbReference>
<evidence type="ECO:0000256" key="5">
    <source>
        <dbReference type="ARBA" id="ARBA00022692"/>
    </source>
</evidence>
<evidence type="ECO:0000256" key="10">
    <source>
        <dbReference type="ARBA" id="ARBA00023033"/>
    </source>
</evidence>